<keyword evidence="5 7" id="KW-0472">Membrane</keyword>
<dbReference type="OrthoDB" id="5970161at2759"/>
<keyword evidence="3 7" id="KW-0812">Transmembrane</keyword>
<feature type="region of interest" description="Disordered" evidence="6">
    <location>
        <begin position="298"/>
        <end position="335"/>
    </location>
</feature>
<feature type="transmembrane region" description="Helical" evidence="7">
    <location>
        <begin position="54"/>
        <end position="78"/>
    </location>
</feature>
<evidence type="ECO:0008006" key="10">
    <source>
        <dbReference type="Google" id="ProtNLM"/>
    </source>
</evidence>
<feature type="region of interest" description="Disordered" evidence="6">
    <location>
        <begin position="1"/>
        <end position="30"/>
    </location>
</feature>
<keyword evidence="9" id="KW-1185">Reference proteome</keyword>
<feature type="transmembrane region" description="Helical" evidence="7">
    <location>
        <begin position="118"/>
        <end position="136"/>
    </location>
</feature>
<dbReference type="PANTHER" id="PTHR21716:SF4">
    <property type="entry name" value="TRANSMEMBRANE PROTEIN 245"/>
    <property type="match status" value="1"/>
</dbReference>
<organism evidence="8 9">
    <name type="scientific">Callipepla squamata</name>
    <name type="common">Scaled quail</name>
    <dbReference type="NCBI Taxonomy" id="9009"/>
    <lineage>
        <taxon>Eukaryota</taxon>
        <taxon>Metazoa</taxon>
        <taxon>Chordata</taxon>
        <taxon>Craniata</taxon>
        <taxon>Vertebrata</taxon>
        <taxon>Euteleostomi</taxon>
        <taxon>Archelosauria</taxon>
        <taxon>Archosauria</taxon>
        <taxon>Dinosauria</taxon>
        <taxon>Saurischia</taxon>
        <taxon>Theropoda</taxon>
        <taxon>Coelurosauria</taxon>
        <taxon>Aves</taxon>
        <taxon>Neognathae</taxon>
        <taxon>Galloanserae</taxon>
        <taxon>Galliformes</taxon>
        <taxon>Odontophoridae</taxon>
        <taxon>Callipepla</taxon>
    </lineage>
</organism>
<dbReference type="Proteomes" id="UP000198323">
    <property type="component" value="Unassembled WGS sequence"/>
</dbReference>
<comment type="subcellular location">
    <subcellularLocation>
        <location evidence="1">Membrane</location>
        <topology evidence="1">Multi-pass membrane protein</topology>
    </subcellularLocation>
</comment>
<feature type="transmembrane region" description="Helical" evidence="7">
    <location>
        <begin position="228"/>
        <end position="261"/>
    </location>
</feature>
<feature type="transmembrane region" description="Helical" evidence="7">
    <location>
        <begin position="349"/>
        <end position="371"/>
    </location>
</feature>
<keyword evidence="4 7" id="KW-1133">Transmembrane helix</keyword>
<evidence type="ECO:0000256" key="6">
    <source>
        <dbReference type="SAM" id="MobiDB-lite"/>
    </source>
</evidence>
<dbReference type="PANTHER" id="PTHR21716">
    <property type="entry name" value="TRANSMEMBRANE PROTEIN"/>
    <property type="match status" value="1"/>
</dbReference>
<proteinExistence type="inferred from homology"/>
<feature type="compositionally biased region" description="Low complexity" evidence="6">
    <location>
        <begin position="8"/>
        <end position="20"/>
    </location>
</feature>
<sequence length="452" mass="49138">MADGGESAAVPPAAGRRAAGSPGGAEGAAAAPRPALGGPAGMSLPRLEKPIKQAFYNTGALLFAGLCCGAAVLVYFILEAFLRPLLWAVLCGTFLHPFKSSLTALGRRWLGRLQRSRTPVLLAALLLPLCFANYGVEALGEQVLRRRRLLLLLGAGGPLLYGLYCLGSSLGVQLLLAQAARLICQGLDYFSSQWVSERIWTLVVGYLLMVLFKWNVSTERYLKAVSVPVWIMLLFHLASVAGSWRIPVFLVIVVLMTVGMLHEQQNGKESSGAELPGQMISIAASTIAMAISVTEDESSNERSSQPSGATEGDPPSQASSSFSSSASSSGNRQRPEIGSFLKKKKTSDVYFVTLVWAIVIVQIWLNFWIVQLLPVPFAVWALKKLVVHFGVLNFMANHCKSWWQLAENFVKERQEALAPRPIRGLGRVMMKLDSKVFLLTFLSNQNIGFVLC</sequence>
<evidence type="ECO:0000313" key="8">
    <source>
        <dbReference type="EMBL" id="OXB66326.1"/>
    </source>
</evidence>
<evidence type="ECO:0000256" key="2">
    <source>
        <dbReference type="ARBA" id="ARBA00009773"/>
    </source>
</evidence>
<protein>
    <recommendedName>
        <fullName evidence="10">Transmembrane protein 245</fullName>
    </recommendedName>
</protein>
<gene>
    <name evidence="8" type="ORF">ASZ78_003717</name>
</gene>
<feature type="compositionally biased region" description="Low complexity" evidence="6">
    <location>
        <begin position="316"/>
        <end position="329"/>
    </location>
</feature>
<dbReference type="InterPro" id="IPR002549">
    <property type="entry name" value="AI-2E-like"/>
</dbReference>
<evidence type="ECO:0000256" key="5">
    <source>
        <dbReference type="ARBA" id="ARBA00023136"/>
    </source>
</evidence>
<accession>A0A226NFI2</accession>
<evidence type="ECO:0000313" key="9">
    <source>
        <dbReference type="Proteomes" id="UP000198323"/>
    </source>
</evidence>
<feature type="transmembrane region" description="Helical" evidence="7">
    <location>
        <begin position="156"/>
        <end position="177"/>
    </location>
</feature>
<dbReference type="STRING" id="9009.A0A226NFI2"/>
<evidence type="ECO:0000256" key="7">
    <source>
        <dbReference type="SAM" id="Phobius"/>
    </source>
</evidence>
<dbReference type="EMBL" id="MCFN01000065">
    <property type="protein sequence ID" value="OXB66326.1"/>
    <property type="molecule type" value="Genomic_DNA"/>
</dbReference>
<comment type="caution">
    <text evidence="8">The sequence shown here is derived from an EMBL/GenBank/DDBJ whole genome shotgun (WGS) entry which is preliminary data.</text>
</comment>
<reference evidence="8 9" key="1">
    <citation type="submission" date="2016-07" db="EMBL/GenBank/DDBJ databases">
        <title>Disparate Historic Effective Population Sizes Predicted by Modern Levels of Genome Diversity for the Scaled Quail (Callipepla squamata) and the Northern Bobwhite (Colinus virginianus): Inferences from First and Second Generation Draft Genome Assemblies for Sympatric New World Quail.</title>
        <authorList>
            <person name="Oldeschulte D.L."/>
            <person name="Halley Y.A."/>
            <person name="Bhattarai E.K."/>
            <person name="Brashear W.A."/>
            <person name="Hill J."/>
            <person name="Metz R.P."/>
            <person name="Johnson C.D."/>
            <person name="Rollins D."/>
            <person name="Peterson M.J."/>
            <person name="Bickhart D.M."/>
            <person name="Decker J.E."/>
            <person name="Seabury C.M."/>
        </authorList>
    </citation>
    <scope>NUCLEOTIDE SEQUENCE [LARGE SCALE GENOMIC DNA]</scope>
    <source>
        <strain evidence="8 9">Texas</strain>
        <tissue evidence="8">Leg muscle</tissue>
    </source>
</reference>
<dbReference type="AlphaFoldDB" id="A0A226NFI2"/>
<name>A0A226NFI2_CALSU</name>
<comment type="similarity">
    <text evidence="2">Belongs to the autoinducer-2 exporter (AI-2E) (TC 2.A.86) family.</text>
</comment>
<evidence type="ECO:0000256" key="3">
    <source>
        <dbReference type="ARBA" id="ARBA00022692"/>
    </source>
</evidence>
<evidence type="ECO:0000256" key="1">
    <source>
        <dbReference type="ARBA" id="ARBA00004141"/>
    </source>
</evidence>
<dbReference type="GO" id="GO:0016020">
    <property type="term" value="C:membrane"/>
    <property type="evidence" value="ECO:0007669"/>
    <property type="project" value="UniProtKB-SubCell"/>
</dbReference>
<evidence type="ECO:0000256" key="4">
    <source>
        <dbReference type="ARBA" id="ARBA00022989"/>
    </source>
</evidence>
<feature type="transmembrane region" description="Helical" evidence="7">
    <location>
        <begin position="198"/>
        <end position="216"/>
    </location>
</feature>